<comment type="caution">
    <text evidence="7">The sequence shown here is derived from an EMBL/GenBank/DDBJ whole genome shotgun (WGS) entry which is preliminary data.</text>
</comment>
<keyword evidence="5" id="KW-0472">Membrane</keyword>
<keyword evidence="7" id="KW-0131">Cell cycle</keyword>
<reference evidence="7 8" key="1">
    <citation type="journal article" date="2015" name="Antonie Van Leeuwenhoek">
        <title>Prauserella endophytica sp. nov., an endophytic actinobacterium isolated from Tamarix taklamakanensis.</title>
        <authorList>
            <person name="Liu J.M."/>
            <person name="Habden X."/>
            <person name="Guo L."/>
            <person name="Tuo L."/>
            <person name="Jiang Z.K."/>
            <person name="Liu S.W."/>
            <person name="Liu X.F."/>
            <person name="Chen L."/>
            <person name="Li R.F."/>
            <person name="Zhang Y.Q."/>
            <person name="Sun C.H."/>
        </authorList>
    </citation>
    <scope>NUCLEOTIDE SEQUENCE [LARGE SCALE GENOMIC DNA]</scope>
    <source>
        <strain evidence="7 8">CGMCC 4.7182</strain>
    </source>
</reference>
<keyword evidence="5" id="KW-1133">Transmembrane helix</keyword>
<dbReference type="SUPFAM" id="SSF52540">
    <property type="entry name" value="P-loop containing nucleoside triphosphate hydrolases"/>
    <property type="match status" value="1"/>
</dbReference>
<keyword evidence="7" id="KW-0132">Cell division</keyword>
<keyword evidence="8" id="KW-1185">Reference proteome</keyword>
<evidence type="ECO:0000259" key="6">
    <source>
        <dbReference type="PROSITE" id="PS50901"/>
    </source>
</evidence>
<evidence type="ECO:0000256" key="2">
    <source>
        <dbReference type="ARBA" id="ARBA00022840"/>
    </source>
</evidence>
<keyword evidence="2 3" id="KW-0067">ATP-binding</keyword>
<sequence length="699" mass="75216">MTAERIERDDEVGEVVPFRGATPAPADEPGEVEQAVPVLDGELIEEPQPVDTAEQAPARLRAKRVERRPVLPAWMHSTDEAKEVARWAAGHTGHVLAYHLVRVPLYAAKLVAWSPVGLVKILVAGGRWVLDTESHQVRLDAVRRSDADTYMRLDRQHGEHVKHRAIVAALVVALVTVGGVLVVLLGPGWVTALMTAGTVTALGVLGAPKDRPVTGHAVVVERYERLTSEQVERALSSLGIAAMTAKGARITFPAPIQRHGPGWRAEVDLPYGVTASDVIERRDRLSAGLRRPLGAVWPEPVSDAHAGRLVIWCGDVDMAKAKPTPWPLLKTGKPHSIFTALPFGTDQRGRPVGVDLMYSNVLIGALPGAGKTFALRVLVLGAAMDPLCQLRIYELKGSGDLDPLEAVAHHFGSGADDETAAECVASMREVYAELETRAATLKKLAKAGRAPENKVTPRLAAEVSELRPLAFVVDECQELFAHPSYGKEAARLATGIIKRGRALGVILLLATQRPDKDSLPTAISANVGIRYCLRVAGQLENDMILGTSAYRNGIRATMLRPSDKGVGWLVGAADEPQIVRGYFVDGEDAKKAVQVARLLREQAGTLTGAAVGEERHVVNVLDDVRAVFGDEPKLWTTTVLERLAQLRPEVYTGWTAEQLAAALRPFGVRPTQVWANGPDGAGSNRKGYALDALTSGEQG</sequence>
<dbReference type="InterPro" id="IPR050206">
    <property type="entry name" value="FtsK/SpoIIIE/SftA"/>
</dbReference>
<name>A0ABY2RYW6_9PSEU</name>
<keyword evidence="1 3" id="KW-0547">Nucleotide-binding</keyword>
<feature type="region of interest" description="Disordered" evidence="4">
    <location>
        <begin position="1"/>
        <end position="31"/>
    </location>
</feature>
<evidence type="ECO:0000256" key="4">
    <source>
        <dbReference type="SAM" id="MobiDB-lite"/>
    </source>
</evidence>
<evidence type="ECO:0000256" key="3">
    <source>
        <dbReference type="PROSITE-ProRule" id="PRU00289"/>
    </source>
</evidence>
<dbReference type="PANTHER" id="PTHR22683">
    <property type="entry name" value="SPORULATION PROTEIN RELATED"/>
    <property type="match status" value="1"/>
</dbReference>
<evidence type="ECO:0000256" key="5">
    <source>
        <dbReference type="SAM" id="Phobius"/>
    </source>
</evidence>
<dbReference type="Pfam" id="PF01580">
    <property type="entry name" value="FtsK_SpoIIIE"/>
    <property type="match status" value="1"/>
</dbReference>
<feature type="transmembrane region" description="Helical" evidence="5">
    <location>
        <begin position="165"/>
        <end position="190"/>
    </location>
</feature>
<dbReference type="Proteomes" id="UP000309992">
    <property type="component" value="Unassembled WGS sequence"/>
</dbReference>
<dbReference type="InterPro" id="IPR002543">
    <property type="entry name" value="FtsK_dom"/>
</dbReference>
<evidence type="ECO:0000256" key="1">
    <source>
        <dbReference type="ARBA" id="ARBA00022741"/>
    </source>
</evidence>
<evidence type="ECO:0000313" key="8">
    <source>
        <dbReference type="Proteomes" id="UP000309992"/>
    </source>
</evidence>
<dbReference type="PANTHER" id="PTHR22683:SF41">
    <property type="entry name" value="DNA TRANSLOCASE FTSK"/>
    <property type="match status" value="1"/>
</dbReference>
<dbReference type="EMBL" id="SWMS01000016">
    <property type="protein sequence ID" value="TKG66194.1"/>
    <property type="molecule type" value="Genomic_DNA"/>
</dbReference>
<dbReference type="RefSeq" id="WP_137096293.1">
    <property type="nucleotide sequence ID" value="NZ_SWMS01000016.1"/>
</dbReference>
<organism evidence="7 8">
    <name type="scientific">Prauserella endophytica</name>
    <dbReference type="NCBI Taxonomy" id="1592324"/>
    <lineage>
        <taxon>Bacteria</taxon>
        <taxon>Bacillati</taxon>
        <taxon>Actinomycetota</taxon>
        <taxon>Actinomycetes</taxon>
        <taxon>Pseudonocardiales</taxon>
        <taxon>Pseudonocardiaceae</taxon>
        <taxon>Prauserella</taxon>
        <taxon>Prauserella coralliicola group</taxon>
    </lineage>
</organism>
<protein>
    <submittedName>
        <fullName evidence="7">Cell division protein FtsK</fullName>
    </submittedName>
</protein>
<evidence type="ECO:0000313" key="7">
    <source>
        <dbReference type="EMBL" id="TKG66194.1"/>
    </source>
</evidence>
<accession>A0ABY2RYW6</accession>
<feature type="domain" description="FtsK" evidence="6">
    <location>
        <begin position="349"/>
        <end position="542"/>
    </location>
</feature>
<dbReference type="InterPro" id="IPR027417">
    <property type="entry name" value="P-loop_NTPase"/>
</dbReference>
<keyword evidence="5" id="KW-0812">Transmembrane</keyword>
<dbReference type="PROSITE" id="PS50901">
    <property type="entry name" value="FTSK"/>
    <property type="match status" value="1"/>
</dbReference>
<feature type="binding site" evidence="3">
    <location>
        <begin position="365"/>
        <end position="372"/>
    </location>
    <ligand>
        <name>ATP</name>
        <dbReference type="ChEBI" id="CHEBI:30616"/>
    </ligand>
</feature>
<proteinExistence type="predicted"/>
<dbReference type="Gene3D" id="3.40.50.300">
    <property type="entry name" value="P-loop containing nucleotide triphosphate hydrolases"/>
    <property type="match status" value="1"/>
</dbReference>
<dbReference type="GO" id="GO:0051301">
    <property type="term" value="P:cell division"/>
    <property type="evidence" value="ECO:0007669"/>
    <property type="project" value="UniProtKB-KW"/>
</dbReference>
<gene>
    <name evidence="7" type="ORF">FCN18_25475</name>
</gene>